<dbReference type="Gene3D" id="3.30.450.40">
    <property type="match status" value="1"/>
</dbReference>
<dbReference type="PANTHER" id="PTHR43156">
    <property type="entry name" value="STAGE II SPORULATION PROTEIN E-RELATED"/>
    <property type="match status" value="1"/>
</dbReference>
<feature type="non-terminal residue" evidence="4">
    <location>
        <position position="302"/>
    </location>
</feature>
<dbReference type="SUPFAM" id="SSF55781">
    <property type="entry name" value="GAF domain-like"/>
    <property type="match status" value="1"/>
</dbReference>
<feature type="coiled-coil region" evidence="2">
    <location>
        <begin position="180"/>
        <end position="207"/>
    </location>
</feature>
<dbReference type="GO" id="GO:0016791">
    <property type="term" value="F:phosphatase activity"/>
    <property type="evidence" value="ECO:0007669"/>
    <property type="project" value="TreeGrafter"/>
</dbReference>
<dbReference type="InterPro" id="IPR001932">
    <property type="entry name" value="PPM-type_phosphatase-like_dom"/>
</dbReference>
<feature type="domain" description="GAF" evidence="3">
    <location>
        <begin position="45"/>
        <end position="192"/>
    </location>
</feature>
<dbReference type="Pfam" id="PF01590">
    <property type="entry name" value="GAF"/>
    <property type="match status" value="1"/>
</dbReference>
<keyword evidence="1" id="KW-0378">Hydrolase</keyword>
<organism evidence="4">
    <name type="scientific">marine metagenome</name>
    <dbReference type="NCBI Taxonomy" id="408172"/>
    <lineage>
        <taxon>unclassified sequences</taxon>
        <taxon>metagenomes</taxon>
        <taxon>ecological metagenomes</taxon>
    </lineage>
</organism>
<evidence type="ECO:0000259" key="3">
    <source>
        <dbReference type="SMART" id="SM00065"/>
    </source>
</evidence>
<dbReference type="SMART" id="SM00065">
    <property type="entry name" value="GAF"/>
    <property type="match status" value="1"/>
</dbReference>
<dbReference type="EMBL" id="UINC01092284">
    <property type="protein sequence ID" value="SVC45732.1"/>
    <property type="molecule type" value="Genomic_DNA"/>
</dbReference>
<reference evidence="4" key="1">
    <citation type="submission" date="2018-05" db="EMBL/GenBank/DDBJ databases">
        <authorList>
            <person name="Lanie J.A."/>
            <person name="Ng W.-L."/>
            <person name="Kazmierczak K.M."/>
            <person name="Andrzejewski T.M."/>
            <person name="Davidsen T.M."/>
            <person name="Wayne K.J."/>
            <person name="Tettelin H."/>
            <person name="Glass J.I."/>
            <person name="Rusch D."/>
            <person name="Podicherti R."/>
            <person name="Tsui H.-C.T."/>
            <person name="Winkler M.E."/>
        </authorList>
    </citation>
    <scope>NUCLEOTIDE SEQUENCE</scope>
</reference>
<dbReference type="PANTHER" id="PTHR43156:SF2">
    <property type="entry name" value="STAGE II SPORULATION PROTEIN E"/>
    <property type="match status" value="1"/>
</dbReference>
<gene>
    <name evidence="4" type="ORF">METZ01_LOCUS298586</name>
</gene>
<evidence type="ECO:0000256" key="1">
    <source>
        <dbReference type="ARBA" id="ARBA00022801"/>
    </source>
</evidence>
<proteinExistence type="predicted"/>
<keyword evidence="2" id="KW-0175">Coiled coil</keyword>
<dbReference type="Gene3D" id="3.60.40.10">
    <property type="entry name" value="PPM-type phosphatase domain"/>
    <property type="match status" value="1"/>
</dbReference>
<dbReference type="InterPro" id="IPR029016">
    <property type="entry name" value="GAF-like_dom_sf"/>
</dbReference>
<protein>
    <recommendedName>
        <fullName evidence="3">GAF domain-containing protein</fullName>
    </recommendedName>
</protein>
<evidence type="ECO:0000313" key="4">
    <source>
        <dbReference type="EMBL" id="SVC45732.1"/>
    </source>
</evidence>
<dbReference type="InterPro" id="IPR003018">
    <property type="entry name" value="GAF"/>
</dbReference>
<dbReference type="AlphaFoldDB" id="A0A382ME76"/>
<dbReference type="InterPro" id="IPR036457">
    <property type="entry name" value="PPM-type-like_dom_sf"/>
</dbReference>
<dbReference type="Pfam" id="PF07228">
    <property type="entry name" value="SpoIIE"/>
    <property type="match status" value="1"/>
</dbReference>
<name>A0A382ME76_9ZZZZ</name>
<evidence type="ECO:0000256" key="2">
    <source>
        <dbReference type="SAM" id="Coils"/>
    </source>
</evidence>
<sequence>MMKKGQSPNEQHNEITQHFFEEGNANEKQLTLLAEIAQNFSNSLDISQTLQNAIERFMQYLNSEAASIFLLESNNSELVCVRCAGPVDIAGIRIPSEKGIIGNAVNSRRSQMIRDAQNDPNFSKLVDVDTGFITRSILAVPLVVNDECIGALELINKKNNDLFNEHDESIAMVLASYAALAIHNARMADALVEKERMRKELELAREIQIGLLPQDDDNNIFPVRGMNVPALEVSGDFYDFFKRDDGLIYFNLADVSGKGMNAAMLMAKASSLLHHLAKSISDPGELLSRVNDEIRESISHGM</sequence>
<dbReference type="InterPro" id="IPR052016">
    <property type="entry name" value="Bact_Sigma-Reg"/>
</dbReference>
<accession>A0A382ME76</accession>